<name>A0A4Y2I8V4_ARAVE</name>
<dbReference type="EMBL" id="BGPR01002472">
    <property type="protein sequence ID" value="GBM74055.1"/>
    <property type="molecule type" value="Genomic_DNA"/>
</dbReference>
<dbReference type="PROSITE" id="PS00028">
    <property type="entry name" value="ZINC_FINGER_C2H2_1"/>
    <property type="match status" value="1"/>
</dbReference>
<feature type="domain" description="C2H2-type" evidence="1">
    <location>
        <begin position="4"/>
        <end position="25"/>
    </location>
</feature>
<keyword evidence="3" id="KW-1185">Reference proteome</keyword>
<accession>A0A4Y2I8V4</accession>
<sequence>MFPCGFCETKFFTEKLLHSHLKDFHKIDCGFFIRGTINGPNTFPNFNALYVHMHRKHNGAHNFFQSSTSDAEICDDRETELLNFPESNNSDYYDSRLGLLILNLRASTKISTKNLNEIIDQMKEIIEGVVQTALNQVNNVLKTEKYQINLPQIVNFDAIIENSVACFKELNSAYL</sequence>
<evidence type="ECO:0000259" key="1">
    <source>
        <dbReference type="PROSITE" id="PS00028"/>
    </source>
</evidence>
<proteinExistence type="predicted"/>
<evidence type="ECO:0000313" key="2">
    <source>
        <dbReference type="EMBL" id="GBM74055.1"/>
    </source>
</evidence>
<dbReference type="AlphaFoldDB" id="A0A4Y2I8V4"/>
<dbReference type="Proteomes" id="UP000499080">
    <property type="component" value="Unassembled WGS sequence"/>
</dbReference>
<comment type="caution">
    <text evidence="2">The sequence shown here is derived from an EMBL/GenBank/DDBJ whole genome shotgun (WGS) entry which is preliminary data.</text>
</comment>
<gene>
    <name evidence="2" type="ORF">AVEN_232332_1</name>
</gene>
<reference evidence="2 3" key="1">
    <citation type="journal article" date="2019" name="Sci. Rep.">
        <title>Orb-weaving spider Araneus ventricosus genome elucidates the spidroin gene catalogue.</title>
        <authorList>
            <person name="Kono N."/>
            <person name="Nakamura H."/>
            <person name="Ohtoshi R."/>
            <person name="Moran D.A.P."/>
            <person name="Shinohara A."/>
            <person name="Yoshida Y."/>
            <person name="Fujiwara M."/>
            <person name="Mori M."/>
            <person name="Tomita M."/>
            <person name="Arakawa K."/>
        </authorList>
    </citation>
    <scope>NUCLEOTIDE SEQUENCE [LARGE SCALE GENOMIC DNA]</scope>
</reference>
<evidence type="ECO:0000313" key="3">
    <source>
        <dbReference type="Proteomes" id="UP000499080"/>
    </source>
</evidence>
<protein>
    <recommendedName>
        <fullName evidence="1">C2H2-type domain-containing protein</fullName>
    </recommendedName>
</protein>
<dbReference type="InterPro" id="IPR013087">
    <property type="entry name" value="Znf_C2H2_type"/>
</dbReference>
<organism evidence="2 3">
    <name type="scientific">Araneus ventricosus</name>
    <name type="common">Orbweaver spider</name>
    <name type="synonym">Epeira ventricosa</name>
    <dbReference type="NCBI Taxonomy" id="182803"/>
    <lineage>
        <taxon>Eukaryota</taxon>
        <taxon>Metazoa</taxon>
        <taxon>Ecdysozoa</taxon>
        <taxon>Arthropoda</taxon>
        <taxon>Chelicerata</taxon>
        <taxon>Arachnida</taxon>
        <taxon>Araneae</taxon>
        <taxon>Araneomorphae</taxon>
        <taxon>Entelegynae</taxon>
        <taxon>Araneoidea</taxon>
        <taxon>Araneidae</taxon>
        <taxon>Araneus</taxon>
    </lineage>
</organism>